<feature type="compositionally biased region" description="Polar residues" evidence="9">
    <location>
        <begin position="140"/>
        <end position="156"/>
    </location>
</feature>
<evidence type="ECO:0000313" key="12">
    <source>
        <dbReference type="Proteomes" id="UP000236630"/>
    </source>
</evidence>
<dbReference type="GO" id="GO:0005886">
    <property type="term" value="C:plasma membrane"/>
    <property type="evidence" value="ECO:0007669"/>
    <property type="project" value="UniProtKB-SubCell"/>
</dbReference>
<feature type="compositionally biased region" description="Low complexity" evidence="9">
    <location>
        <begin position="209"/>
        <end position="225"/>
    </location>
</feature>
<feature type="region of interest" description="Disordered" evidence="9">
    <location>
        <begin position="140"/>
        <end position="244"/>
    </location>
</feature>
<comment type="caution">
    <text evidence="11">The sequence shown here is derived from an EMBL/GenBank/DDBJ whole genome shotgun (WGS) entry which is preliminary data.</text>
</comment>
<feature type="compositionally biased region" description="Basic and acidic residues" evidence="9">
    <location>
        <begin position="1"/>
        <end position="18"/>
    </location>
</feature>
<name>A0A2H5QK03_CITUN</name>
<dbReference type="GO" id="GO:0051302">
    <property type="term" value="P:regulation of cell division"/>
    <property type="evidence" value="ECO:0007669"/>
    <property type="project" value="UniProtKB-ARBA"/>
</dbReference>
<dbReference type="InterPro" id="IPR048351">
    <property type="entry name" value="SOK_DIX"/>
</dbReference>
<evidence type="ECO:0000259" key="10">
    <source>
        <dbReference type="Pfam" id="PF06136"/>
    </source>
</evidence>
<sequence>MDVRSRRGRESSSPDRAKTGMQPRIKPIKKVQIVYYLTRNGQLEHPHYMEVTHLPNQPLRLKDVMDRLTLLRGKGMPSLYSWSCKRSYKNGYVWNDLADNDVIYPSDGAEYVLKGSELLEGCSEKFQQLHVSNRQQLIQEPTSYNLHSRTKTFTPNQHQEYQEDHQEDDCNEEDEEKTSYTSSTTPRSRCSRGVSTDELENQEPHHNNNKIPNPNNPSSSNNDKNNTSKRFDDGEPLASEPLAPSRNSSVLLQLISCGNLAVAKAKNMPSVKQPSAAVNNSDKNKNVVVVKKRGINDNLHKGVLCKSAVKVAEEEDNMIINYMSENPRFGNFQSEEKEYFSGSIVESASKDQPEIQPVLKKSNSYNEERSRKNGMGEAIMEVEEEKTRSNYAMKVKCIPRKKSSASSKKTRK</sequence>
<evidence type="ECO:0000256" key="9">
    <source>
        <dbReference type="SAM" id="MobiDB-lite"/>
    </source>
</evidence>
<comment type="similarity">
    <text evidence="7">Belongs to the SOSEKI family.</text>
</comment>
<evidence type="ECO:0000313" key="11">
    <source>
        <dbReference type="EMBL" id="GAY64951.1"/>
    </source>
</evidence>
<organism evidence="11 12">
    <name type="scientific">Citrus unshiu</name>
    <name type="common">Satsuma mandarin</name>
    <name type="synonym">Citrus nobilis var. unshiu</name>
    <dbReference type="NCBI Taxonomy" id="55188"/>
    <lineage>
        <taxon>Eukaryota</taxon>
        <taxon>Viridiplantae</taxon>
        <taxon>Streptophyta</taxon>
        <taxon>Embryophyta</taxon>
        <taxon>Tracheophyta</taxon>
        <taxon>Spermatophyta</taxon>
        <taxon>Magnoliopsida</taxon>
        <taxon>eudicotyledons</taxon>
        <taxon>Gunneridae</taxon>
        <taxon>Pentapetalae</taxon>
        <taxon>rosids</taxon>
        <taxon>malvids</taxon>
        <taxon>Sapindales</taxon>
        <taxon>Rutaceae</taxon>
        <taxon>Aurantioideae</taxon>
        <taxon>Citrus</taxon>
    </lineage>
</organism>
<feature type="region of interest" description="Disordered" evidence="9">
    <location>
        <begin position="393"/>
        <end position="412"/>
    </location>
</feature>
<protein>
    <recommendedName>
        <fullName evidence="10">SOSEKI DIX-like domain-containing protein</fullName>
    </recommendedName>
</protein>
<keyword evidence="12" id="KW-1185">Reference proteome</keyword>
<feature type="region of interest" description="Disordered" evidence="9">
    <location>
        <begin position="1"/>
        <end position="22"/>
    </location>
</feature>
<comment type="subunit">
    <text evidence="8">Homodimer. Forms long polymer filaments with other SOKs proteins polymers (e.g. SOK1, SOK2, SOK3 and SOK4) crucial for polar localization and biological activity. Binds to ANGUSTIFOLIA (AN).</text>
</comment>
<feature type="compositionally biased region" description="Acidic residues" evidence="9">
    <location>
        <begin position="165"/>
        <end position="176"/>
    </location>
</feature>
<dbReference type="GO" id="GO:2000067">
    <property type="term" value="P:regulation of root morphogenesis"/>
    <property type="evidence" value="ECO:0007669"/>
    <property type="project" value="UniProtKB-ARBA"/>
</dbReference>
<dbReference type="PIRSF" id="PIRSF031043">
    <property type="entry name" value="UCP031043"/>
    <property type="match status" value="1"/>
</dbReference>
<dbReference type="Proteomes" id="UP000236630">
    <property type="component" value="Unassembled WGS sequence"/>
</dbReference>
<reference evidence="11 12" key="1">
    <citation type="journal article" date="2017" name="Front. Genet.">
        <title>Draft sequencing of the heterozygous diploid genome of Satsuma (Citrus unshiu Marc.) using a hybrid assembly approach.</title>
        <authorList>
            <person name="Shimizu T."/>
            <person name="Tanizawa Y."/>
            <person name="Mochizuki T."/>
            <person name="Nagasaki H."/>
            <person name="Yoshioka T."/>
            <person name="Toyoda A."/>
            <person name="Fujiyama A."/>
            <person name="Kaminuma E."/>
            <person name="Nakamura Y."/>
        </authorList>
    </citation>
    <scope>NUCLEOTIDE SEQUENCE [LARGE SCALE GENOMIC DNA]</scope>
    <source>
        <strain evidence="12">cv. Miyagawa wase</strain>
    </source>
</reference>
<evidence type="ECO:0000256" key="3">
    <source>
        <dbReference type="ARBA" id="ARBA00022475"/>
    </source>
</evidence>
<evidence type="ECO:0000256" key="1">
    <source>
        <dbReference type="ARBA" id="ARBA00004413"/>
    </source>
</evidence>
<evidence type="ECO:0000256" key="2">
    <source>
        <dbReference type="ARBA" id="ARBA00022473"/>
    </source>
</evidence>
<dbReference type="InterPro" id="IPR021182">
    <property type="entry name" value="SOK_magnoliopsida"/>
</dbReference>
<feature type="region of interest" description="Disordered" evidence="9">
    <location>
        <begin position="351"/>
        <end position="379"/>
    </location>
</feature>
<keyword evidence="6" id="KW-0131">Cell cycle</keyword>
<dbReference type="STRING" id="55188.A0A2H5QK03"/>
<dbReference type="GO" id="GO:0090708">
    <property type="term" value="P:specification of plant organ axis polarity"/>
    <property type="evidence" value="ECO:0007669"/>
    <property type="project" value="UniProtKB-ARBA"/>
</dbReference>
<dbReference type="PANTHER" id="PTHR31083">
    <property type="entry name" value="UPSTREAM OF FLC PROTEIN (DUF966)"/>
    <property type="match status" value="1"/>
</dbReference>
<dbReference type="AlphaFoldDB" id="A0A2H5QK03"/>
<feature type="compositionally biased region" description="Basic residues" evidence="9">
    <location>
        <begin position="397"/>
        <end position="412"/>
    </location>
</feature>
<evidence type="ECO:0000256" key="7">
    <source>
        <dbReference type="ARBA" id="ARBA00024211"/>
    </source>
</evidence>
<evidence type="ECO:0000256" key="6">
    <source>
        <dbReference type="ARBA" id="ARBA00023306"/>
    </source>
</evidence>
<evidence type="ECO:0000256" key="4">
    <source>
        <dbReference type="ARBA" id="ARBA00022618"/>
    </source>
</evidence>
<dbReference type="InterPro" id="IPR010369">
    <property type="entry name" value="SOK"/>
</dbReference>
<accession>A0A2H5QK03</accession>
<dbReference type="EMBL" id="BDQV01000439">
    <property type="protein sequence ID" value="GAY64951.1"/>
    <property type="molecule type" value="Genomic_DNA"/>
</dbReference>
<keyword evidence="5" id="KW-0472">Membrane</keyword>
<feature type="domain" description="SOSEKI DIX-like" evidence="10">
    <location>
        <begin position="31"/>
        <end position="119"/>
    </location>
</feature>
<keyword evidence="3" id="KW-1003">Cell membrane</keyword>
<keyword evidence="2" id="KW-0217">Developmental protein</keyword>
<evidence type="ECO:0000256" key="5">
    <source>
        <dbReference type="ARBA" id="ARBA00023136"/>
    </source>
</evidence>
<comment type="subcellular location">
    <subcellularLocation>
        <location evidence="1">Cell membrane</location>
        <topology evidence="1">Peripheral membrane protein</topology>
        <orientation evidence="1">Cytoplasmic side</orientation>
    </subcellularLocation>
</comment>
<feature type="compositionally biased region" description="Low complexity" evidence="9">
    <location>
        <begin position="179"/>
        <end position="192"/>
    </location>
</feature>
<dbReference type="PANTHER" id="PTHR31083:SF18">
    <property type="entry name" value="PROTEIN SOSEKI 2"/>
    <property type="match status" value="1"/>
</dbReference>
<dbReference type="Pfam" id="PF06136">
    <property type="entry name" value="SOK"/>
    <property type="match status" value="1"/>
</dbReference>
<proteinExistence type="inferred from homology"/>
<evidence type="ECO:0000256" key="8">
    <source>
        <dbReference type="ARBA" id="ARBA00046534"/>
    </source>
</evidence>
<dbReference type="GO" id="GO:0051301">
    <property type="term" value="P:cell division"/>
    <property type="evidence" value="ECO:0007669"/>
    <property type="project" value="UniProtKB-KW"/>
</dbReference>
<dbReference type="GO" id="GO:0051258">
    <property type="term" value="P:protein polymerization"/>
    <property type="evidence" value="ECO:0007669"/>
    <property type="project" value="UniProtKB-ARBA"/>
</dbReference>
<gene>
    <name evidence="11" type="ORF">CUMW_237510</name>
</gene>
<keyword evidence="4" id="KW-0132">Cell division</keyword>